<dbReference type="Proteomes" id="UP000824082">
    <property type="component" value="Unassembled WGS sequence"/>
</dbReference>
<keyword evidence="13" id="KW-0234">DNA repair</keyword>
<dbReference type="GO" id="GO:0016787">
    <property type="term" value="F:hydrolase activity"/>
    <property type="evidence" value="ECO:0007669"/>
    <property type="project" value="UniProtKB-KW"/>
</dbReference>
<dbReference type="InterPro" id="IPR002121">
    <property type="entry name" value="HRDC_dom"/>
</dbReference>
<dbReference type="GO" id="GO:0006281">
    <property type="term" value="P:DNA repair"/>
    <property type="evidence" value="ECO:0007669"/>
    <property type="project" value="UniProtKB-KW"/>
</dbReference>
<evidence type="ECO:0000313" key="21">
    <source>
        <dbReference type="Proteomes" id="UP000824082"/>
    </source>
</evidence>
<sequence>MDKLQALEQYFGYTSFRPGQETIVDALLSGQDVLAVMPTGAGKSLCFQLPALLLGGLALVISPLISLMKDQVEALGQNGISAVCLHSQMEEKERTAAWELLRRGRCRLLYIAPERLESASFCSWIQRHPPKLVCVDEAHCVSQWGQDFRPGYLKIRPFLDTLPACSVGAFTATATAQVRQDVIQLLGLRQPVTVSTGFDRPNLYFEVRRPAHKWEELRKLLQPRRDVTGIVYCSTRSQVDDVAGRLKQAGFSAAAYHAGMEAQYRRQAQKKFSRDEVRVMVATNAFGMGIDKSNIRYVIHYNMPGDLESYYQEAGRAGRDGGEADCILLFGQSDVMTQRILLSKDRENETLPPEEAEQVKQRSLYRLQKMRNYCLTDRCLRQVLLEYFGEQAPEKCDHCSSCLSGAVPVEFTSQAQMFLCCALRTGQRFGSSLLISVLRGSRSQQVLERGLETQSTYGMWRQLEPSLAQRLVQKLEEMGYIRFTQGEYPVVKVTQKAKPLLAGKEKLFLALPKQETQPLPVRKDGLDEVSRRLFEQLRLRRRELAGAAGVPPYVVFSDATLQQMARQRPVSREQMSKISGVGMVKLERYGDAFLEVIRTFQQQRYRKGNQAESKGMR</sequence>
<evidence type="ECO:0000256" key="11">
    <source>
        <dbReference type="ARBA" id="ARBA00023125"/>
    </source>
</evidence>
<dbReference type="SUPFAM" id="SSF46785">
    <property type="entry name" value="Winged helix' DNA-binding domain"/>
    <property type="match status" value="1"/>
</dbReference>
<dbReference type="CDD" id="cd18794">
    <property type="entry name" value="SF2_C_RecQ"/>
    <property type="match status" value="1"/>
</dbReference>
<dbReference type="Gene3D" id="3.40.50.300">
    <property type="entry name" value="P-loop containing nucleotide triphosphate hydrolases"/>
    <property type="match status" value="2"/>
</dbReference>
<comment type="caution">
    <text evidence="20">The sequence shown here is derived from an EMBL/GenBank/DDBJ whole genome shotgun (WGS) entry which is preliminary data.</text>
</comment>
<accession>A0A9D1INY6</accession>
<evidence type="ECO:0000256" key="12">
    <source>
        <dbReference type="ARBA" id="ARBA00023172"/>
    </source>
</evidence>
<dbReference type="InterPro" id="IPR010997">
    <property type="entry name" value="HRDC-like_sf"/>
</dbReference>
<dbReference type="Pfam" id="PF16124">
    <property type="entry name" value="RecQ_Zn_bind"/>
    <property type="match status" value="1"/>
</dbReference>
<dbReference type="GO" id="GO:0005694">
    <property type="term" value="C:chromosome"/>
    <property type="evidence" value="ECO:0007669"/>
    <property type="project" value="TreeGrafter"/>
</dbReference>
<comment type="cofactor">
    <cofactor evidence="1">
        <name>Mg(2+)</name>
        <dbReference type="ChEBI" id="CHEBI:18420"/>
    </cofactor>
</comment>
<dbReference type="GO" id="GO:0005524">
    <property type="term" value="F:ATP binding"/>
    <property type="evidence" value="ECO:0007669"/>
    <property type="project" value="UniProtKB-KW"/>
</dbReference>
<evidence type="ECO:0000313" key="20">
    <source>
        <dbReference type="EMBL" id="HIU41165.1"/>
    </source>
</evidence>
<keyword evidence="9" id="KW-0862">Zinc</keyword>
<dbReference type="PROSITE" id="PS51192">
    <property type="entry name" value="HELICASE_ATP_BIND_1"/>
    <property type="match status" value="1"/>
</dbReference>
<evidence type="ECO:0000256" key="5">
    <source>
        <dbReference type="ARBA" id="ARBA00022741"/>
    </source>
</evidence>
<evidence type="ECO:0000256" key="13">
    <source>
        <dbReference type="ARBA" id="ARBA00023204"/>
    </source>
</evidence>
<keyword evidence="14" id="KW-0413">Isomerase</keyword>
<dbReference type="InterPro" id="IPR032284">
    <property type="entry name" value="RecQ_Zn-bd"/>
</dbReference>
<comment type="catalytic activity">
    <reaction evidence="15">
        <text>Couples ATP hydrolysis with the unwinding of duplex DNA by translocating in the 3'-5' direction.</text>
        <dbReference type="EC" id="5.6.2.4"/>
    </reaction>
</comment>
<dbReference type="InterPro" id="IPR004589">
    <property type="entry name" value="DNA_helicase_ATP-dep_RecQ"/>
</dbReference>
<dbReference type="AlphaFoldDB" id="A0A9D1INY6"/>
<dbReference type="Gene3D" id="1.10.150.80">
    <property type="entry name" value="HRDC domain"/>
    <property type="match status" value="1"/>
</dbReference>
<evidence type="ECO:0000256" key="8">
    <source>
        <dbReference type="ARBA" id="ARBA00022806"/>
    </source>
</evidence>
<keyword evidence="11" id="KW-0238">DNA-binding</keyword>
<evidence type="ECO:0000259" key="19">
    <source>
        <dbReference type="PROSITE" id="PS51194"/>
    </source>
</evidence>
<keyword evidence="12" id="KW-0233">DNA recombination</keyword>
<evidence type="ECO:0000256" key="10">
    <source>
        <dbReference type="ARBA" id="ARBA00022840"/>
    </source>
</evidence>
<gene>
    <name evidence="20" type="primary">recQ</name>
    <name evidence="20" type="ORF">IAD19_01275</name>
</gene>
<dbReference type="InterPro" id="IPR027417">
    <property type="entry name" value="P-loop_NTPase"/>
</dbReference>
<dbReference type="NCBIfam" id="TIGR00614">
    <property type="entry name" value="recQ_fam"/>
    <property type="match status" value="1"/>
</dbReference>
<dbReference type="SUPFAM" id="SSF47819">
    <property type="entry name" value="HRDC-like"/>
    <property type="match status" value="1"/>
</dbReference>
<evidence type="ECO:0000256" key="7">
    <source>
        <dbReference type="ARBA" id="ARBA00022801"/>
    </source>
</evidence>
<dbReference type="SMART" id="SM00956">
    <property type="entry name" value="RQC"/>
    <property type="match status" value="1"/>
</dbReference>
<dbReference type="GO" id="GO:0009432">
    <property type="term" value="P:SOS response"/>
    <property type="evidence" value="ECO:0007669"/>
    <property type="project" value="UniProtKB-UniRule"/>
</dbReference>
<dbReference type="SMART" id="SM00487">
    <property type="entry name" value="DEXDc"/>
    <property type="match status" value="1"/>
</dbReference>
<evidence type="ECO:0000256" key="4">
    <source>
        <dbReference type="ARBA" id="ARBA00022723"/>
    </source>
</evidence>
<keyword evidence="4" id="KW-0479">Metal-binding</keyword>
<evidence type="ECO:0000256" key="6">
    <source>
        <dbReference type="ARBA" id="ARBA00022763"/>
    </source>
</evidence>
<proteinExistence type="inferred from homology"/>
<reference evidence="20" key="1">
    <citation type="submission" date="2020-10" db="EMBL/GenBank/DDBJ databases">
        <authorList>
            <person name="Gilroy R."/>
        </authorList>
    </citation>
    <scope>NUCLEOTIDE SEQUENCE</scope>
    <source>
        <strain evidence="20">4509</strain>
    </source>
</reference>
<evidence type="ECO:0000256" key="1">
    <source>
        <dbReference type="ARBA" id="ARBA00001946"/>
    </source>
</evidence>
<evidence type="ECO:0000259" key="17">
    <source>
        <dbReference type="PROSITE" id="PS50967"/>
    </source>
</evidence>
<comment type="similarity">
    <text evidence="3">Belongs to the helicase family. RecQ subfamily.</text>
</comment>
<dbReference type="SUPFAM" id="SSF52540">
    <property type="entry name" value="P-loop containing nucleoside triphosphate hydrolases"/>
    <property type="match status" value="1"/>
</dbReference>
<dbReference type="InterPro" id="IPR036390">
    <property type="entry name" value="WH_DNA-bd_sf"/>
</dbReference>
<dbReference type="InterPro" id="IPR044876">
    <property type="entry name" value="HRDC_dom_sf"/>
</dbReference>
<evidence type="ECO:0000256" key="9">
    <source>
        <dbReference type="ARBA" id="ARBA00022833"/>
    </source>
</evidence>
<dbReference type="GO" id="GO:0006260">
    <property type="term" value="P:DNA replication"/>
    <property type="evidence" value="ECO:0007669"/>
    <property type="project" value="InterPro"/>
</dbReference>
<dbReference type="NCBIfam" id="TIGR01389">
    <property type="entry name" value="recQ"/>
    <property type="match status" value="1"/>
</dbReference>
<evidence type="ECO:0000256" key="15">
    <source>
        <dbReference type="ARBA" id="ARBA00034617"/>
    </source>
</evidence>
<dbReference type="InterPro" id="IPR001650">
    <property type="entry name" value="Helicase_C-like"/>
</dbReference>
<dbReference type="InterPro" id="IPR018982">
    <property type="entry name" value="RQC_domain"/>
</dbReference>
<dbReference type="GO" id="GO:0003677">
    <property type="term" value="F:DNA binding"/>
    <property type="evidence" value="ECO:0007669"/>
    <property type="project" value="UniProtKB-KW"/>
</dbReference>
<feature type="domain" description="HRDC" evidence="17">
    <location>
        <begin position="527"/>
        <end position="607"/>
    </location>
</feature>
<dbReference type="FunFam" id="1.10.150.80:FF:000002">
    <property type="entry name" value="ATP-dependent DNA helicase RecQ"/>
    <property type="match status" value="1"/>
</dbReference>
<reference evidence="20" key="2">
    <citation type="journal article" date="2021" name="PeerJ">
        <title>Extensive microbial diversity within the chicken gut microbiome revealed by metagenomics and culture.</title>
        <authorList>
            <person name="Gilroy R."/>
            <person name="Ravi A."/>
            <person name="Getino M."/>
            <person name="Pursley I."/>
            <person name="Horton D.L."/>
            <person name="Alikhan N.F."/>
            <person name="Baker D."/>
            <person name="Gharbi K."/>
            <person name="Hall N."/>
            <person name="Watson M."/>
            <person name="Adriaenssens E.M."/>
            <person name="Foster-Nyarko E."/>
            <person name="Jarju S."/>
            <person name="Secka A."/>
            <person name="Antonio M."/>
            <person name="Oren A."/>
            <person name="Chaudhuri R.R."/>
            <person name="La Ragione R."/>
            <person name="Hildebrand F."/>
            <person name="Pallen M.J."/>
        </authorList>
    </citation>
    <scope>NUCLEOTIDE SEQUENCE</scope>
    <source>
        <strain evidence="20">4509</strain>
    </source>
</reference>
<comment type="cofactor">
    <cofactor evidence="2">
        <name>Zn(2+)</name>
        <dbReference type="ChEBI" id="CHEBI:29105"/>
    </cofactor>
</comment>
<dbReference type="SMART" id="SM00341">
    <property type="entry name" value="HRDC"/>
    <property type="match status" value="1"/>
</dbReference>
<feature type="domain" description="Helicase ATP-binding" evidence="18">
    <location>
        <begin position="24"/>
        <end position="192"/>
    </location>
</feature>
<dbReference type="PROSITE" id="PS50967">
    <property type="entry name" value="HRDC"/>
    <property type="match status" value="1"/>
</dbReference>
<evidence type="ECO:0000259" key="18">
    <source>
        <dbReference type="PROSITE" id="PS51192"/>
    </source>
</evidence>
<dbReference type="PANTHER" id="PTHR13710">
    <property type="entry name" value="DNA HELICASE RECQ FAMILY MEMBER"/>
    <property type="match status" value="1"/>
</dbReference>
<dbReference type="EMBL" id="DVMX01000021">
    <property type="protein sequence ID" value="HIU41165.1"/>
    <property type="molecule type" value="Genomic_DNA"/>
</dbReference>
<dbReference type="GO" id="GO:0009378">
    <property type="term" value="F:four-way junction helicase activity"/>
    <property type="evidence" value="ECO:0007669"/>
    <property type="project" value="TreeGrafter"/>
</dbReference>
<dbReference type="Pfam" id="PF00271">
    <property type="entry name" value="Helicase_C"/>
    <property type="match status" value="1"/>
</dbReference>
<dbReference type="InterPro" id="IPR014001">
    <property type="entry name" value="Helicase_ATP-bd"/>
</dbReference>
<dbReference type="GO" id="GO:0043138">
    <property type="term" value="F:3'-5' DNA helicase activity"/>
    <property type="evidence" value="ECO:0007669"/>
    <property type="project" value="UniProtKB-EC"/>
</dbReference>
<dbReference type="Pfam" id="PF00270">
    <property type="entry name" value="DEAD"/>
    <property type="match status" value="1"/>
</dbReference>
<dbReference type="GO" id="GO:0046872">
    <property type="term" value="F:metal ion binding"/>
    <property type="evidence" value="ECO:0007669"/>
    <property type="project" value="UniProtKB-KW"/>
</dbReference>
<dbReference type="Pfam" id="PF00570">
    <property type="entry name" value="HRDC"/>
    <property type="match status" value="1"/>
</dbReference>
<keyword evidence="6" id="KW-0227">DNA damage</keyword>
<dbReference type="CDD" id="cd17920">
    <property type="entry name" value="DEXHc_RecQ"/>
    <property type="match status" value="1"/>
</dbReference>
<dbReference type="GO" id="GO:0005737">
    <property type="term" value="C:cytoplasm"/>
    <property type="evidence" value="ECO:0007669"/>
    <property type="project" value="TreeGrafter"/>
</dbReference>
<dbReference type="SMART" id="SM00490">
    <property type="entry name" value="HELICc"/>
    <property type="match status" value="1"/>
</dbReference>
<dbReference type="InterPro" id="IPR006293">
    <property type="entry name" value="DNA_helicase_ATP-dep_RecQ_bac"/>
</dbReference>
<keyword evidence="7 20" id="KW-0378">Hydrolase</keyword>
<dbReference type="PROSITE" id="PS51194">
    <property type="entry name" value="HELICASE_CTER"/>
    <property type="match status" value="1"/>
</dbReference>
<evidence type="ECO:0000256" key="16">
    <source>
        <dbReference type="NCBIfam" id="TIGR01389"/>
    </source>
</evidence>
<evidence type="ECO:0000256" key="14">
    <source>
        <dbReference type="ARBA" id="ARBA00023235"/>
    </source>
</evidence>
<dbReference type="FunFam" id="3.40.50.300:FF:001389">
    <property type="entry name" value="ATP-dependent DNA helicase RecQ"/>
    <property type="match status" value="1"/>
</dbReference>
<dbReference type="Gene3D" id="1.10.10.10">
    <property type="entry name" value="Winged helix-like DNA-binding domain superfamily/Winged helix DNA-binding domain"/>
    <property type="match status" value="1"/>
</dbReference>
<dbReference type="InterPro" id="IPR011545">
    <property type="entry name" value="DEAD/DEAH_box_helicase_dom"/>
</dbReference>
<name>A0A9D1INY6_9FIRM</name>
<keyword evidence="5" id="KW-0547">Nucleotide-binding</keyword>
<dbReference type="PANTHER" id="PTHR13710:SF105">
    <property type="entry name" value="ATP-DEPENDENT DNA HELICASE Q1"/>
    <property type="match status" value="1"/>
</dbReference>
<keyword evidence="8 20" id="KW-0347">Helicase</keyword>
<organism evidence="20 21">
    <name type="scientific">Candidatus Egerieicola faecale</name>
    <dbReference type="NCBI Taxonomy" id="2840774"/>
    <lineage>
        <taxon>Bacteria</taxon>
        <taxon>Bacillati</taxon>
        <taxon>Bacillota</taxon>
        <taxon>Clostridia</taxon>
        <taxon>Eubacteriales</taxon>
        <taxon>Oscillospiraceae</taxon>
        <taxon>Oscillospiraceae incertae sedis</taxon>
        <taxon>Candidatus Egerieicola</taxon>
    </lineage>
</organism>
<dbReference type="Pfam" id="PF09382">
    <property type="entry name" value="RQC"/>
    <property type="match status" value="1"/>
</dbReference>
<keyword evidence="10" id="KW-0067">ATP-binding</keyword>
<evidence type="ECO:0000256" key="2">
    <source>
        <dbReference type="ARBA" id="ARBA00001947"/>
    </source>
</evidence>
<dbReference type="EC" id="5.6.2.4" evidence="16"/>
<evidence type="ECO:0000256" key="3">
    <source>
        <dbReference type="ARBA" id="ARBA00005446"/>
    </source>
</evidence>
<feature type="domain" description="Helicase C-terminal" evidence="19">
    <location>
        <begin position="216"/>
        <end position="365"/>
    </location>
</feature>
<dbReference type="InterPro" id="IPR036388">
    <property type="entry name" value="WH-like_DNA-bd_sf"/>
</dbReference>
<protein>
    <recommendedName>
        <fullName evidence="16">DNA helicase RecQ</fullName>
        <ecNumber evidence="16">5.6.2.4</ecNumber>
    </recommendedName>
</protein>
<dbReference type="GO" id="GO:0006310">
    <property type="term" value="P:DNA recombination"/>
    <property type="evidence" value="ECO:0007669"/>
    <property type="project" value="UniProtKB-UniRule"/>
</dbReference>